<keyword evidence="4 10" id="KW-0812">Transmembrane</keyword>
<comment type="caution">
    <text evidence="11">The sequence shown here is derived from an EMBL/GenBank/DDBJ whole genome shotgun (WGS) entry which is preliminary data.</text>
</comment>
<feature type="transmembrane region" description="Helical" evidence="10">
    <location>
        <begin position="36"/>
        <end position="55"/>
    </location>
</feature>
<dbReference type="PANTHER" id="PTHR21137">
    <property type="entry name" value="ODORANT RECEPTOR"/>
    <property type="match status" value="1"/>
</dbReference>
<dbReference type="InterPro" id="IPR004117">
    <property type="entry name" value="7tm6_olfct_rcpt"/>
</dbReference>
<evidence type="ECO:0000256" key="6">
    <source>
        <dbReference type="ARBA" id="ARBA00022989"/>
    </source>
</evidence>
<protein>
    <recommendedName>
        <fullName evidence="10">Odorant receptor</fullName>
    </recommendedName>
</protein>
<organism evidence="11 12">
    <name type="scientific">Vespula pensylvanica</name>
    <name type="common">Western yellow jacket</name>
    <name type="synonym">Wasp</name>
    <dbReference type="NCBI Taxonomy" id="30213"/>
    <lineage>
        <taxon>Eukaryota</taxon>
        <taxon>Metazoa</taxon>
        <taxon>Ecdysozoa</taxon>
        <taxon>Arthropoda</taxon>
        <taxon>Hexapoda</taxon>
        <taxon>Insecta</taxon>
        <taxon>Pterygota</taxon>
        <taxon>Neoptera</taxon>
        <taxon>Endopterygota</taxon>
        <taxon>Hymenoptera</taxon>
        <taxon>Apocrita</taxon>
        <taxon>Aculeata</taxon>
        <taxon>Vespoidea</taxon>
        <taxon>Vespidae</taxon>
        <taxon>Vespinae</taxon>
        <taxon>Vespula</taxon>
    </lineage>
</organism>
<feature type="transmembrane region" description="Helical" evidence="10">
    <location>
        <begin position="317"/>
        <end position="335"/>
    </location>
</feature>
<evidence type="ECO:0000256" key="8">
    <source>
        <dbReference type="ARBA" id="ARBA00023170"/>
    </source>
</evidence>
<gene>
    <name evidence="11" type="ORF">H0235_018419</name>
</gene>
<evidence type="ECO:0000256" key="5">
    <source>
        <dbReference type="ARBA" id="ARBA00022725"/>
    </source>
</evidence>
<proteinExistence type="inferred from homology"/>
<evidence type="ECO:0000256" key="7">
    <source>
        <dbReference type="ARBA" id="ARBA00023136"/>
    </source>
</evidence>
<keyword evidence="6 10" id="KW-1133">Transmembrane helix</keyword>
<comment type="caution">
    <text evidence="10">Lacks conserved residue(s) required for the propagation of feature annotation.</text>
</comment>
<keyword evidence="9 10" id="KW-0807">Transducer</keyword>
<dbReference type="GO" id="GO:0007165">
    <property type="term" value="P:signal transduction"/>
    <property type="evidence" value="ECO:0007669"/>
    <property type="project" value="UniProtKB-KW"/>
</dbReference>
<feature type="transmembrane region" description="Helical" evidence="10">
    <location>
        <begin position="75"/>
        <end position="93"/>
    </location>
</feature>
<evidence type="ECO:0000256" key="3">
    <source>
        <dbReference type="ARBA" id="ARBA00022606"/>
    </source>
</evidence>
<keyword evidence="12" id="KW-1185">Reference proteome</keyword>
<evidence type="ECO:0000256" key="2">
    <source>
        <dbReference type="ARBA" id="ARBA00022475"/>
    </source>
</evidence>
<dbReference type="EMBL" id="JACSDY010000025">
    <property type="protein sequence ID" value="KAF7387697.1"/>
    <property type="molecule type" value="Genomic_DNA"/>
</dbReference>
<keyword evidence="8 10" id="KW-0675">Receptor</keyword>
<accession>A0A834JH09</accession>
<dbReference type="PANTHER" id="PTHR21137:SF35">
    <property type="entry name" value="ODORANT RECEPTOR 19A-RELATED"/>
    <property type="match status" value="1"/>
</dbReference>
<dbReference type="GO" id="GO:0004984">
    <property type="term" value="F:olfactory receptor activity"/>
    <property type="evidence" value="ECO:0007669"/>
    <property type="project" value="InterPro"/>
</dbReference>
<keyword evidence="3 10" id="KW-0716">Sensory transduction</keyword>
<evidence type="ECO:0000313" key="12">
    <source>
        <dbReference type="Proteomes" id="UP000600918"/>
    </source>
</evidence>
<feature type="transmembrane region" description="Helical" evidence="10">
    <location>
        <begin position="347"/>
        <end position="368"/>
    </location>
</feature>
<reference evidence="11" key="1">
    <citation type="journal article" date="2020" name="G3 (Bethesda)">
        <title>High-Quality Assemblies for Three Invasive Social Wasps from the &lt;i&gt;Vespula&lt;/i&gt; Genus.</title>
        <authorList>
            <person name="Harrop T.W.R."/>
            <person name="Guhlin J."/>
            <person name="McLaughlin G.M."/>
            <person name="Permina E."/>
            <person name="Stockwell P."/>
            <person name="Gilligan J."/>
            <person name="Le Lec M.F."/>
            <person name="Gruber M.A.M."/>
            <person name="Quinn O."/>
            <person name="Lovegrove M."/>
            <person name="Duncan E.J."/>
            <person name="Remnant E.J."/>
            <person name="Van Eeckhoven J."/>
            <person name="Graham B."/>
            <person name="Knapp R.A."/>
            <person name="Langford K.W."/>
            <person name="Kronenberg Z."/>
            <person name="Press M.O."/>
            <person name="Eacker S.M."/>
            <person name="Wilson-Rankin E.E."/>
            <person name="Purcell J."/>
            <person name="Lester P.J."/>
            <person name="Dearden P.K."/>
        </authorList>
    </citation>
    <scope>NUCLEOTIDE SEQUENCE</scope>
    <source>
        <strain evidence="11">Volc-1</strain>
    </source>
</reference>
<keyword evidence="2" id="KW-1003">Cell membrane</keyword>
<dbReference type="AlphaFoldDB" id="A0A834JH09"/>
<dbReference type="GO" id="GO:0005886">
    <property type="term" value="C:plasma membrane"/>
    <property type="evidence" value="ECO:0007669"/>
    <property type="project" value="UniProtKB-SubCell"/>
</dbReference>
<dbReference type="GO" id="GO:0005549">
    <property type="term" value="F:odorant binding"/>
    <property type="evidence" value="ECO:0007669"/>
    <property type="project" value="InterPro"/>
</dbReference>
<comment type="similarity">
    <text evidence="10">Belongs to the insect chemoreceptor superfamily. Heteromeric odorant receptor channel (TC 1.A.69) family.</text>
</comment>
<comment type="subcellular location">
    <subcellularLocation>
        <location evidence="1 10">Cell membrane</location>
        <topology evidence="1 10">Multi-pass membrane protein</topology>
    </subcellularLocation>
</comment>
<feature type="transmembrane region" description="Helical" evidence="10">
    <location>
        <begin position="123"/>
        <end position="144"/>
    </location>
</feature>
<keyword evidence="5 10" id="KW-0552">Olfaction</keyword>
<evidence type="ECO:0000256" key="4">
    <source>
        <dbReference type="ARBA" id="ARBA00022692"/>
    </source>
</evidence>
<name>A0A834JH09_VESPE</name>
<evidence type="ECO:0000256" key="10">
    <source>
        <dbReference type="RuleBase" id="RU351113"/>
    </source>
</evidence>
<evidence type="ECO:0000256" key="9">
    <source>
        <dbReference type="ARBA" id="ARBA00023224"/>
    </source>
</evidence>
<keyword evidence="7 10" id="KW-0472">Membrane</keyword>
<evidence type="ECO:0000313" key="11">
    <source>
        <dbReference type="EMBL" id="KAF7387697.1"/>
    </source>
</evidence>
<feature type="transmembrane region" description="Helical" evidence="10">
    <location>
        <begin position="179"/>
        <end position="199"/>
    </location>
</feature>
<evidence type="ECO:0000256" key="1">
    <source>
        <dbReference type="ARBA" id="ARBA00004651"/>
    </source>
</evidence>
<dbReference type="Proteomes" id="UP000600918">
    <property type="component" value="Unassembled WGS sequence"/>
</dbReference>
<sequence length="415" mass="48611">MLLREEDYIDNEYYVYNRLLFRLLGLWDYQISSKQLIYVCFINLILVGGLFENIYALATSERKIESYVEILETTLPIICFGSCYCNLLFNATIMKKILFRMKCDWDDLANKPELMILKKYADISRLCTIVIAVSFYLYSAFLILPSFLSIFKYIFGLISESELILPLCLHYFKRNQMHYYLGICIQYVVVVIVTTIGIANYSMFVATIQHACGLFKIIDCQIPFYSISVKTQKMLLFLIMSSMRLCNLSVMGVKEISHDMFATANVGVEVSRCWKVTTNRSMLLGEEDYIDNEYYVYNRLLFRLLGLWQYQTSFKQFIYVCFINFMITLGFYQQVHSLVMSERKIKTIAKILEITLPTLCFGFCYFNLLSNAEIMKKILFRIKCDWNNLANKPELKILKKYAHLSRICTIIIASP</sequence>